<keyword evidence="1" id="KW-0812">Transmembrane</keyword>
<dbReference type="Pfam" id="PF06961">
    <property type="entry name" value="DUF1294"/>
    <property type="match status" value="1"/>
</dbReference>
<keyword evidence="1" id="KW-1133">Transmembrane helix</keyword>
<feature type="transmembrane region" description="Helical" evidence="1">
    <location>
        <begin position="104"/>
        <end position="126"/>
    </location>
</feature>
<dbReference type="InterPro" id="IPR010718">
    <property type="entry name" value="DUF1294"/>
</dbReference>
<protein>
    <submittedName>
        <fullName evidence="2">DUF1294 domain-containing protein</fullName>
    </submittedName>
</protein>
<evidence type="ECO:0000313" key="3">
    <source>
        <dbReference type="Proteomes" id="UP001215180"/>
    </source>
</evidence>
<evidence type="ECO:0000256" key="1">
    <source>
        <dbReference type="SAM" id="Phobius"/>
    </source>
</evidence>
<sequence length="128" mass="14391">MPSLNTLTYPANGPNTLNKFCFFLLLCTAIGSLFSAWPVAIWFLLINVLTMVIYGADKMAARKGMRRIPEVTLLVFGVVGGWPGAIMGQQIFRHKTQKQPFKTWFLMSVVVSILATLALYHFGFVVRY</sequence>
<dbReference type="RefSeq" id="WP_052123616.1">
    <property type="nucleotide sequence ID" value="NZ_CP009756.1"/>
</dbReference>
<proteinExistence type="predicted"/>
<reference evidence="2" key="1">
    <citation type="submission" date="2023-03" db="EMBL/GenBank/DDBJ databases">
        <title>A Study on Prevalence and Characterization of Enterobacter cloacae strains in China.</title>
        <authorList>
            <person name="Zheng Z."/>
        </authorList>
    </citation>
    <scope>NUCLEOTIDE SEQUENCE</scope>
    <source>
        <strain evidence="2">EC77</strain>
    </source>
</reference>
<gene>
    <name evidence="2" type="ORF">P3S46_21885</name>
</gene>
<name>A0AAW6NVH5_ENTCL</name>
<dbReference type="AlphaFoldDB" id="A0AAW6NVH5"/>
<organism evidence="2 3">
    <name type="scientific">Enterobacter cloacae</name>
    <dbReference type="NCBI Taxonomy" id="550"/>
    <lineage>
        <taxon>Bacteria</taxon>
        <taxon>Pseudomonadati</taxon>
        <taxon>Pseudomonadota</taxon>
        <taxon>Gammaproteobacteria</taxon>
        <taxon>Enterobacterales</taxon>
        <taxon>Enterobacteriaceae</taxon>
        <taxon>Enterobacter</taxon>
        <taxon>Enterobacter cloacae complex</taxon>
    </lineage>
</organism>
<evidence type="ECO:0000313" key="2">
    <source>
        <dbReference type="EMBL" id="MDF3639858.1"/>
    </source>
</evidence>
<dbReference type="Proteomes" id="UP001215180">
    <property type="component" value="Unassembled WGS sequence"/>
</dbReference>
<keyword evidence="1" id="KW-0472">Membrane</keyword>
<accession>A0AAW6NVH5</accession>
<comment type="caution">
    <text evidence="2">The sequence shown here is derived from an EMBL/GenBank/DDBJ whole genome shotgun (WGS) entry which is preliminary data.</text>
</comment>
<feature type="transmembrane region" description="Helical" evidence="1">
    <location>
        <begin position="71"/>
        <end position="92"/>
    </location>
</feature>
<dbReference type="EMBL" id="JARJGR010000852">
    <property type="protein sequence ID" value="MDF3639858.1"/>
    <property type="molecule type" value="Genomic_DNA"/>
</dbReference>
<feature type="transmembrane region" description="Helical" evidence="1">
    <location>
        <begin position="20"/>
        <end position="50"/>
    </location>
</feature>